<proteinExistence type="predicted"/>
<sequence length="174" mass="19023">MTFQPTPATQAAHSLSTFEGFQSELIRLLKEEGAGAALVDATTQSFLFLDGEELCNIELIEGDELTSPKGIYALDDACIISPSAWSGDSWTTSTAEETQRLIREPKFVRLSFIGELQRVQCIGGHLSISDDDICSDCTHCTSQGDSCTCSKEWPGYQDDSGYVQKCMYLTIATL</sequence>
<organism evidence="1 2">
    <name type="scientific">Comamonas testosteroni</name>
    <name type="common">Pseudomonas testosteroni</name>
    <dbReference type="NCBI Taxonomy" id="285"/>
    <lineage>
        <taxon>Bacteria</taxon>
        <taxon>Pseudomonadati</taxon>
        <taxon>Pseudomonadota</taxon>
        <taxon>Betaproteobacteria</taxon>
        <taxon>Burkholderiales</taxon>
        <taxon>Comamonadaceae</taxon>
        <taxon>Comamonas</taxon>
    </lineage>
</organism>
<evidence type="ECO:0000313" key="2">
    <source>
        <dbReference type="Proteomes" id="UP000261948"/>
    </source>
</evidence>
<dbReference type="EMBL" id="QURR01000029">
    <property type="protein sequence ID" value="RGE41324.1"/>
    <property type="molecule type" value="Genomic_DNA"/>
</dbReference>
<gene>
    <name evidence="1" type="ORF">DZC30_18620</name>
</gene>
<dbReference type="Proteomes" id="UP000261948">
    <property type="component" value="Unassembled WGS sequence"/>
</dbReference>
<accession>A0A373FB02</accession>
<dbReference type="AlphaFoldDB" id="A0A373FB02"/>
<dbReference type="OrthoDB" id="8913045at2"/>
<evidence type="ECO:0000313" key="1">
    <source>
        <dbReference type="EMBL" id="RGE41324.1"/>
    </source>
</evidence>
<keyword evidence="2" id="KW-1185">Reference proteome</keyword>
<protein>
    <submittedName>
        <fullName evidence="1">Uncharacterized protein</fullName>
    </submittedName>
</protein>
<reference evidence="1 2" key="1">
    <citation type="submission" date="2018-08" db="EMBL/GenBank/DDBJ databases">
        <title>Comamonas testosteroni strain SWCO2.</title>
        <authorList>
            <person name="Jiang N."/>
            <person name="Zhang X.Z."/>
        </authorList>
    </citation>
    <scope>NUCLEOTIDE SEQUENCE [LARGE SCALE GENOMIC DNA]</scope>
    <source>
        <strain evidence="1 2">SWCO2</strain>
    </source>
</reference>
<name>A0A373FB02_COMTE</name>
<comment type="caution">
    <text evidence="1">The sequence shown here is derived from an EMBL/GenBank/DDBJ whole genome shotgun (WGS) entry which is preliminary data.</text>
</comment>